<comment type="caution">
    <text evidence="12">The sequence shown here is derived from an EMBL/GenBank/DDBJ whole genome shotgun (WGS) entry which is preliminary data.</text>
</comment>
<dbReference type="PROSITE" id="PS50994">
    <property type="entry name" value="INTEGRASE"/>
    <property type="match status" value="1"/>
</dbReference>
<dbReference type="SUPFAM" id="SSF50630">
    <property type="entry name" value="Acid proteases"/>
    <property type="match status" value="1"/>
</dbReference>
<dbReference type="EC" id="2.7.7.49" evidence="1"/>
<dbReference type="FunFam" id="1.10.340.70:FF:000001">
    <property type="entry name" value="Retrovirus-related Pol polyprotein from transposon gypsy-like Protein"/>
    <property type="match status" value="1"/>
</dbReference>
<dbReference type="SMART" id="SM00513">
    <property type="entry name" value="SAP"/>
    <property type="match status" value="1"/>
</dbReference>
<dbReference type="Pfam" id="PF13975">
    <property type="entry name" value="gag-asp_proteas"/>
    <property type="match status" value="1"/>
</dbReference>
<dbReference type="PANTHER" id="PTHR37984">
    <property type="entry name" value="PROTEIN CBG26694"/>
    <property type="match status" value="1"/>
</dbReference>
<dbReference type="Proteomes" id="UP001162162">
    <property type="component" value="Unassembled WGS sequence"/>
</dbReference>
<dbReference type="PROSITE" id="PS00141">
    <property type="entry name" value="ASP_PROTEASE"/>
    <property type="match status" value="1"/>
</dbReference>
<dbReference type="SUPFAM" id="SSF53098">
    <property type="entry name" value="Ribonuclease H-like"/>
    <property type="match status" value="1"/>
</dbReference>
<keyword evidence="4" id="KW-0540">Nuclease</keyword>
<keyword evidence="8" id="KW-0862">Zinc</keyword>
<feature type="domain" description="SAP" evidence="10">
    <location>
        <begin position="17"/>
        <end position="51"/>
    </location>
</feature>
<evidence type="ECO:0000256" key="1">
    <source>
        <dbReference type="ARBA" id="ARBA00012493"/>
    </source>
</evidence>
<evidence type="ECO:0000259" key="10">
    <source>
        <dbReference type="PROSITE" id="PS50800"/>
    </source>
</evidence>
<dbReference type="Gene3D" id="2.40.70.10">
    <property type="entry name" value="Acid Proteases"/>
    <property type="match status" value="1"/>
</dbReference>
<dbReference type="GO" id="GO:0005737">
    <property type="term" value="C:cytoplasm"/>
    <property type="evidence" value="ECO:0007669"/>
    <property type="project" value="UniProtKB-ARBA"/>
</dbReference>
<evidence type="ECO:0000313" key="13">
    <source>
        <dbReference type="Proteomes" id="UP001162162"/>
    </source>
</evidence>
<dbReference type="SUPFAM" id="SSF68906">
    <property type="entry name" value="SAP domain"/>
    <property type="match status" value="1"/>
</dbReference>
<keyword evidence="8" id="KW-0863">Zinc-finger</keyword>
<dbReference type="InterPro" id="IPR050951">
    <property type="entry name" value="Retrovirus_Pol_polyprotein"/>
</dbReference>
<dbReference type="Gene3D" id="1.10.720.30">
    <property type="entry name" value="SAP domain"/>
    <property type="match status" value="1"/>
</dbReference>
<keyword evidence="5" id="KW-0255">Endonuclease</keyword>
<dbReference type="Pfam" id="PF00665">
    <property type="entry name" value="rve"/>
    <property type="match status" value="1"/>
</dbReference>
<keyword evidence="2" id="KW-0808">Transferase</keyword>
<name>A0AAV8YTE0_9CUCU</name>
<dbReference type="InterPro" id="IPR001969">
    <property type="entry name" value="Aspartic_peptidase_AS"/>
</dbReference>
<feature type="zinc finger region" description="C3H1-type" evidence="8">
    <location>
        <begin position="1228"/>
        <end position="1255"/>
    </location>
</feature>
<dbReference type="InterPro" id="IPR001584">
    <property type="entry name" value="Integrase_cat-core"/>
</dbReference>
<sequence>MEPDHRDHRCHRPSAFDKDLKVADLKRELEERECETTGKKADLQNRLREALENEGENPNTYLFEIAGDINSVLQSLENKLVENSESLEQKLVENSTKMQQKLIENMDQKLLENYTTLERKITENSSCLQKHIGEYVDGKFEEMENKLVTVEEEFQNKFLEVERKIATLSLESGEQQRVVNTALKSPGSDIDRLSKPELSSHVEISKIRMKPPQFDGKSSWVNYLRQFEAAARANGWSLAEKATALTLALRGDATDILQTLSLEEQDDYHQLVKHLEMRYGQSHLEHVYHSQLKNRCQKNNESLQEFEADIAQLVRLAYSSTPENVMERLAVQAFLDGLRDTETRQALTLARPSKLVDALARALEFEAAKQSCRGQAKVRRVEEGVEEGTCNEAEIRRVVEGMLEKRQIRCWNCVDGKERLLLLDTGATRTIIRPDIAGTAARITPTSWRLRTATGDPATIRGETNVTIVIGNVSFEHRALVAEIEDELILGMDIMNTKGFELDFKNNVLKINGEEIVLHRKTEETIRVVLAEDTAVPERSEMILDAHLDGNPCVGNIMMFEPRSHDGEVARGIAVGKALLLTEKTVPVRIMNLNHHPVNLRKGIVLGYCSSVSSVIRKLDAQENSVRKITGETTAVNDDWQSEKVLKDQENDPNLRPIVNWKKEDRKPTWEEVSRYSPTVKSYWAQWNSLVLSDRLLKRVLEKSDGTEERKQMIVPRNRVPEVLEEIHNGNTGGHLGVTNTLGKVRERFYWVNCTTDVKEWCKKCVVCAASNGPQRHPKASMRQYNVGSPFERIAIDVAGPFPETDNGNKYIVVVMDYFSKWVEAYALPNQEASTVADALIKDWSIDVVDDDDDCRFGVPLELHSDQGRNFESILFQNVCRTLDIRKTRTTALHPQSDGMVERMNRTINRYLSKVVSDHQRDWDQFLHLFLLAYRSSVHETTGQTPASIVMGRELRLPCDLKFGCTPGDDVAGEDYVSTLRQRMDDIHERVRSNIQGASDRMKETYDINANDGISKTSKLLGRGKPRVVHFNRLAPFAGNNEEQAETRVRHVSPPDGELSFEEFMSLHSNGQKARYGVTREEPRDLFQAPADFCLAHCVAADLRMSRGIALTFKKAFGQLEELRRQRPAVGRVLQITAAEQEEERSVFYLVTKQLSHHKPTYQTVWDTLVELRDVLLSQNINSLAIPKIASGLDGLDWRVIRSMLEVIFRFTGVEILVCCHNPKRSLNEKTVDCFFYQTSRCKNGSFCRYRHRPGDDTIRAAPASLDTSRPRRLIDVCGSAWRDRGGSRNRTARNLLDMSARRYNAGFRRGTVQFLFEYRRGFPYNALI</sequence>
<dbReference type="GO" id="GO:0003676">
    <property type="term" value="F:nucleic acid binding"/>
    <property type="evidence" value="ECO:0007669"/>
    <property type="project" value="InterPro"/>
</dbReference>
<dbReference type="FunFam" id="3.30.420.10:FF:000032">
    <property type="entry name" value="Retrovirus-related Pol polyprotein from transposon 297-like Protein"/>
    <property type="match status" value="1"/>
</dbReference>
<dbReference type="InterPro" id="IPR036361">
    <property type="entry name" value="SAP_dom_sf"/>
</dbReference>
<dbReference type="GO" id="GO:0004519">
    <property type="term" value="F:endonuclease activity"/>
    <property type="evidence" value="ECO:0007669"/>
    <property type="project" value="UniProtKB-KW"/>
</dbReference>
<dbReference type="InterPro" id="IPR036397">
    <property type="entry name" value="RNaseH_sf"/>
</dbReference>
<gene>
    <name evidence="12" type="ORF">NQ318_011414</name>
</gene>
<feature type="domain" description="C3H1-type" evidence="9">
    <location>
        <begin position="1228"/>
        <end position="1255"/>
    </location>
</feature>
<reference evidence="12" key="1">
    <citation type="journal article" date="2023" name="Insect Mol. Biol.">
        <title>Genome sequencing provides insights into the evolution of gene families encoding plant cell wall-degrading enzymes in longhorned beetles.</title>
        <authorList>
            <person name="Shin N.R."/>
            <person name="Okamura Y."/>
            <person name="Kirsch R."/>
            <person name="Pauchet Y."/>
        </authorList>
    </citation>
    <scope>NUCLEOTIDE SEQUENCE</scope>
    <source>
        <strain evidence="12">AMC_N1</strain>
    </source>
</reference>
<dbReference type="InterPro" id="IPR003034">
    <property type="entry name" value="SAP_dom"/>
</dbReference>
<dbReference type="SUPFAM" id="SSF52949">
    <property type="entry name" value="Macro domain-like"/>
    <property type="match status" value="1"/>
</dbReference>
<dbReference type="SMART" id="SM00356">
    <property type="entry name" value="ZnF_C3H1"/>
    <property type="match status" value="1"/>
</dbReference>
<dbReference type="PROSITE" id="PS50103">
    <property type="entry name" value="ZF_C3H1"/>
    <property type="match status" value="1"/>
</dbReference>
<evidence type="ECO:0000256" key="2">
    <source>
        <dbReference type="ARBA" id="ARBA00022679"/>
    </source>
</evidence>
<dbReference type="PANTHER" id="PTHR37984:SF15">
    <property type="entry name" value="INTEGRASE CATALYTIC DOMAIN-CONTAINING PROTEIN"/>
    <property type="match status" value="1"/>
</dbReference>
<dbReference type="GO" id="GO:0008270">
    <property type="term" value="F:zinc ion binding"/>
    <property type="evidence" value="ECO:0007669"/>
    <property type="project" value="UniProtKB-KW"/>
</dbReference>
<proteinExistence type="predicted"/>
<keyword evidence="7" id="KW-0695">RNA-directed DNA polymerase</keyword>
<dbReference type="GO" id="GO:0003964">
    <property type="term" value="F:RNA-directed DNA polymerase activity"/>
    <property type="evidence" value="ECO:0007669"/>
    <property type="project" value="UniProtKB-KW"/>
</dbReference>
<evidence type="ECO:0000256" key="8">
    <source>
        <dbReference type="PROSITE-ProRule" id="PRU00723"/>
    </source>
</evidence>
<keyword evidence="3" id="KW-0548">Nucleotidyltransferase</keyword>
<keyword evidence="6" id="KW-0378">Hydrolase</keyword>
<dbReference type="InterPro" id="IPR041588">
    <property type="entry name" value="Integrase_H2C2"/>
</dbReference>
<protein>
    <recommendedName>
        <fullName evidence="1">RNA-directed DNA polymerase</fullName>
        <ecNumber evidence="1">2.7.7.49</ecNumber>
    </recommendedName>
</protein>
<evidence type="ECO:0000256" key="5">
    <source>
        <dbReference type="ARBA" id="ARBA00022759"/>
    </source>
</evidence>
<evidence type="ECO:0000259" key="11">
    <source>
        <dbReference type="PROSITE" id="PS50994"/>
    </source>
</evidence>
<dbReference type="GO" id="GO:0004190">
    <property type="term" value="F:aspartic-type endopeptidase activity"/>
    <property type="evidence" value="ECO:0007669"/>
    <property type="project" value="InterPro"/>
</dbReference>
<evidence type="ECO:0000256" key="3">
    <source>
        <dbReference type="ARBA" id="ARBA00022695"/>
    </source>
</evidence>
<dbReference type="Pfam" id="PF02037">
    <property type="entry name" value="SAP"/>
    <property type="match status" value="1"/>
</dbReference>
<accession>A0AAV8YTE0</accession>
<evidence type="ECO:0000313" key="12">
    <source>
        <dbReference type="EMBL" id="KAJ8954721.1"/>
    </source>
</evidence>
<dbReference type="InterPro" id="IPR021109">
    <property type="entry name" value="Peptidase_aspartic_dom_sf"/>
</dbReference>
<evidence type="ECO:0000259" key="9">
    <source>
        <dbReference type="PROSITE" id="PS50103"/>
    </source>
</evidence>
<dbReference type="Gene3D" id="3.30.420.10">
    <property type="entry name" value="Ribonuclease H-like superfamily/Ribonuclease H"/>
    <property type="match status" value="1"/>
</dbReference>
<dbReference type="InterPro" id="IPR000571">
    <property type="entry name" value="Znf_CCCH"/>
</dbReference>
<dbReference type="Gene3D" id="3.40.220.10">
    <property type="entry name" value="Leucine Aminopeptidase, subunit E, domain 1"/>
    <property type="match status" value="1"/>
</dbReference>
<evidence type="ECO:0000256" key="7">
    <source>
        <dbReference type="ARBA" id="ARBA00022918"/>
    </source>
</evidence>
<keyword evidence="8" id="KW-0479">Metal-binding</keyword>
<dbReference type="CDD" id="cd00303">
    <property type="entry name" value="retropepsin_like"/>
    <property type="match status" value="1"/>
</dbReference>
<organism evidence="12 13">
    <name type="scientific">Aromia moschata</name>
    <dbReference type="NCBI Taxonomy" id="1265417"/>
    <lineage>
        <taxon>Eukaryota</taxon>
        <taxon>Metazoa</taxon>
        <taxon>Ecdysozoa</taxon>
        <taxon>Arthropoda</taxon>
        <taxon>Hexapoda</taxon>
        <taxon>Insecta</taxon>
        <taxon>Pterygota</taxon>
        <taxon>Neoptera</taxon>
        <taxon>Endopterygota</taxon>
        <taxon>Coleoptera</taxon>
        <taxon>Polyphaga</taxon>
        <taxon>Cucujiformia</taxon>
        <taxon>Chrysomeloidea</taxon>
        <taxon>Cerambycidae</taxon>
        <taxon>Cerambycinae</taxon>
        <taxon>Callichromatini</taxon>
        <taxon>Aromia</taxon>
    </lineage>
</organism>
<dbReference type="CDD" id="cd02901">
    <property type="entry name" value="Macro_Poa1p-like"/>
    <property type="match status" value="1"/>
</dbReference>
<dbReference type="Pfam" id="PF17921">
    <property type="entry name" value="Integrase_H2C2"/>
    <property type="match status" value="1"/>
</dbReference>
<dbReference type="PROSITE" id="PS50800">
    <property type="entry name" value="SAP"/>
    <property type="match status" value="1"/>
</dbReference>
<dbReference type="Gene3D" id="1.10.340.70">
    <property type="match status" value="1"/>
</dbReference>
<dbReference type="GO" id="GO:0006508">
    <property type="term" value="P:proteolysis"/>
    <property type="evidence" value="ECO:0007669"/>
    <property type="project" value="InterPro"/>
</dbReference>
<feature type="domain" description="Integrase catalytic" evidence="11">
    <location>
        <begin position="786"/>
        <end position="954"/>
    </location>
</feature>
<evidence type="ECO:0000256" key="4">
    <source>
        <dbReference type="ARBA" id="ARBA00022722"/>
    </source>
</evidence>
<dbReference type="GO" id="GO:0015074">
    <property type="term" value="P:DNA integration"/>
    <property type="evidence" value="ECO:0007669"/>
    <property type="project" value="InterPro"/>
</dbReference>
<dbReference type="EMBL" id="JAPWTK010000045">
    <property type="protein sequence ID" value="KAJ8954721.1"/>
    <property type="molecule type" value="Genomic_DNA"/>
</dbReference>
<keyword evidence="13" id="KW-1185">Reference proteome</keyword>
<dbReference type="InterPro" id="IPR043472">
    <property type="entry name" value="Macro_dom-like"/>
</dbReference>
<dbReference type="InterPro" id="IPR012337">
    <property type="entry name" value="RNaseH-like_sf"/>
</dbReference>
<evidence type="ECO:0000256" key="6">
    <source>
        <dbReference type="ARBA" id="ARBA00022801"/>
    </source>
</evidence>